<evidence type="ECO:0000256" key="3">
    <source>
        <dbReference type="ARBA" id="ARBA00023136"/>
    </source>
</evidence>
<dbReference type="OrthoDB" id="10068192at2759"/>
<dbReference type="PANTHER" id="PTHR28664:SF4">
    <property type="entry name" value="TIGHT JUNCTION-ASSOCIATED PROTEIN 1"/>
    <property type="match status" value="1"/>
</dbReference>
<dbReference type="GO" id="GO:0016020">
    <property type="term" value="C:membrane"/>
    <property type="evidence" value="ECO:0007669"/>
    <property type="project" value="UniProtKB-SubCell"/>
</dbReference>
<feature type="coiled-coil region" evidence="4">
    <location>
        <begin position="36"/>
        <end position="148"/>
    </location>
</feature>
<organism evidence="5 6">
    <name type="scientific">Macrostomum lignano</name>
    <dbReference type="NCBI Taxonomy" id="282301"/>
    <lineage>
        <taxon>Eukaryota</taxon>
        <taxon>Metazoa</taxon>
        <taxon>Spiralia</taxon>
        <taxon>Lophotrochozoa</taxon>
        <taxon>Platyhelminthes</taxon>
        <taxon>Rhabditophora</taxon>
        <taxon>Macrostomorpha</taxon>
        <taxon>Macrostomida</taxon>
        <taxon>Macrostomidae</taxon>
        <taxon>Macrostomum</taxon>
    </lineage>
</organism>
<name>A0A267GHT8_9PLAT</name>
<evidence type="ECO:0000256" key="2">
    <source>
        <dbReference type="ARBA" id="ARBA00022553"/>
    </source>
</evidence>
<dbReference type="Proteomes" id="UP000215902">
    <property type="component" value="Unassembled WGS sequence"/>
</dbReference>
<dbReference type="STRING" id="282301.A0A267GHT8"/>
<evidence type="ECO:0000313" key="5">
    <source>
        <dbReference type="EMBL" id="PAA84772.1"/>
    </source>
</evidence>
<dbReference type="AlphaFoldDB" id="A0A267GHT8"/>
<dbReference type="EMBL" id="NIVC01000362">
    <property type="protein sequence ID" value="PAA84772.1"/>
    <property type="molecule type" value="Genomic_DNA"/>
</dbReference>
<sequence>AKAMSAGRTSTGKCYECGCVCHNCSSSHNLDYHHQIEELQRRLRDQRQCLSRLESDLASERDSRRSDSERQTEDLARLRDRYDRLLESHKRLSRVNAGLEEKLLDLAGKFDAEQRTLLDKLASSETKLAEAEQTVERLKIDRERCKTECEIAVRMLRARPDAYLTDEDAAAGGTLLDDELPASQAQTGSTSYYMTVPLPTFPPTFAHFPTPNSNVYSGASGQQRLQMHRAASVGDTKSLVAAADALRNGPDTTSVAIRRGIFDV</sequence>
<accession>A0A267GHT8</accession>
<gene>
    <name evidence="5" type="ORF">BOX15_Mlig013008g1</name>
</gene>
<evidence type="ECO:0000256" key="1">
    <source>
        <dbReference type="ARBA" id="ARBA00004170"/>
    </source>
</evidence>
<keyword evidence="3" id="KW-0472">Membrane</keyword>
<proteinExistence type="predicted"/>
<feature type="non-terminal residue" evidence="5">
    <location>
        <position position="1"/>
    </location>
</feature>
<reference evidence="5 6" key="1">
    <citation type="submission" date="2017-06" db="EMBL/GenBank/DDBJ databases">
        <title>A platform for efficient transgenesis in Macrostomum lignano, a flatworm model organism for stem cell research.</title>
        <authorList>
            <person name="Berezikov E."/>
        </authorList>
    </citation>
    <scope>NUCLEOTIDE SEQUENCE [LARGE SCALE GENOMIC DNA]</scope>
    <source>
        <strain evidence="5">DV1</strain>
        <tissue evidence="5">Whole organism</tissue>
    </source>
</reference>
<evidence type="ECO:0000256" key="4">
    <source>
        <dbReference type="SAM" id="Coils"/>
    </source>
</evidence>
<keyword evidence="4" id="KW-0175">Coiled coil</keyword>
<comment type="subcellular location">
    <subcellularLocation>
        <location evidence="1">Membrane</location>
        <topology evidence="1">Peripheral membrane protein</topology>
    </subcellularLocation>
</comment>
<dbReference type="PANTHER" id="PTHR28664">
    <property type="entry name" value="TIGHT JUNCTION-ASSOCIATED PROTEIN 1"/>
    <property type="match status" value="1"/>
</dbReference>
<keyword evidence="6" id="KW-1185">Reference proteome</keyword>
<keyword evidence="2" id="KW-0597">Phosphoprotein</keyword>
<comment type="caution">
    <text evidence="5">The sequence shown here is derived from an EMBL/GenBank/DDBJ whole genome shotgun (WGS) entry which is preliminary data.</text>
</comment>
<protein>
    <submittedName>
        <fullName evidence="5">Uncharacterized protein</fullName>
    </submittedName>
</protein>
<evidence type="ECO:0000313" key="6">
    <source>
        <dbReference type="Proteomes" id="UP000215902"/>
    </source>
</evidence>
<dbReference type="InterPro" id="IPR043441">
    <property type="entry name" value="Tjap1/BEGAIN"/>
</dbReference>